<keyword evidence="5" id="KW-1185">Reference proteome</keyword>
<dbReference type="GO" id="GO:0004016">
    <property type="term" value="F:adenylate cyclase activity"/>
    <property type="evidence" value="ECO:0007669"/>
    <property type="project" value="TreeGrafter"/>
</dbReference>
<comment type="caution">
    <text evidence="4">The sequence shown here is derived from an EMBL/GenBank/DDBJ whole genome shotgun (WGS) entry which is preliminary data.</text>
</comment>
<evidence type="ECO:0000313" key="5">
    <source>
        <dbReference type="Proteomes" id="UP000658656"/>
    </source>
</evidence>
<protein>
    <recommendedName>
        <fullName evidence="3">Orc1-like AAA ATPase domain-containing protein</fullName>
    </recommendedName>
</protein>
<dbReference type="InterPro" id="IPR027417">
    <property type="entry name" value="P-loop_NTPase"/>
</dbReference>
<dbReference type="OrthoDB" id="134712at2"/>
<keyword evidence="1" id="KW-0547">Nucleotide-binding</keyword>
<dbReference type="Proteomes" id="UP000658656">
    <property type="component" value="Unassembled WGS sequence"/>
</dbReference>
<dbReference type="GO" id="GO:0005737">
    <property type="term" value="C:cytoplasm"/>
    <property type="evidence" value="ECO:0007669"/>
    <property type="project" value="TreeGrafter"/>
</dbReference>
<organism evidence="4 5">
    <name type="scientific">Amycolatopsis bartoniae</name>
    <dbReference type="NCBI Taxonomy" id="941986"/>
    <lineage>
        <taxon>Bacteria</taxon>
        <taxon>Bacillati</taxon>
        <taxon>Actinomycetota</taxon>
        <taxon>Actinomycetes</taxon>
        <taxon>Pseudonocardiales</taxon>
        <taxon>Pseudonocardiaceae</taxon>
        <taxon>Amycolatopsis</taxon>
    </lineage>
</organism>
<sequence>MPHRRNGHLIGREHPAAVLRAEFDRARESHGGLVLVTGEAGIGKTALVTEAADEARRHGVLVLSGACWDSASAPGFWPWVQVVRALRRSVPPGEWAAAQRAAGAELAVLLGEAPGSAPVEPFRLFDAVTTALVSVSQLRPVAVVLDDLHAADPASLKLCEFAARHTWFERLVLVGTYRDDEVEAAEHPLRPLLTSLPAKARTVSLTGLSPDEVGHLMTRTAGREPGARLAAAVHRRTGGNPFFVEQAARLWAGGRSVTAIAPGVRETVRRRLSLLPDAVVRLLGDAAVLGPEFDRQVLAASAGLALPRVEQLLDQAVAARLVVAAGNGRFGFVHDLVRETLYASLDDAGERHAAVVRALDRSPELAGRVFPADLARHGLLAGNRLEPGRAVDLLLVAARDAARRMAADEAIAHYRRALDGTGEPHRRVVIALKLGAQLHHAGDRDEAWEVLRSAATSARELGEPALLTRAALTLHRIGDAGEQAELKLGLLTEAHRRLFAAEGERPPEQLVRELTGHLTVLARRGGDDEVLGFSLWTLHDAIWGPGTAAERQTLAEELAVIGRRSADPEMEQHAASLRWAALLEQGDPRCFAQLDEFVAMAEREGGPPARISAYVDRSITATLTGEFEQAEVCHDEAMRLVPADERHRYAFVTEHLWWARTLLRGRFDELERLSQDFDHPFPRLIEAVTAVQRGDLGVAVRYLREAPETLPRMIVPLWLRFQAQLAAAVRDPALCERARAALAPLAGQWLVSIFGCDISGPVSLWLAKLDAAQARWDDAVEGFTAALREAETLRARPWAVEARTGLAAALLGRGAPGDRAEAQRLAKEAAREAAALGLPKSGVDLFAGNEFRFTGAVWSLGMAGRTVHLPDAKGLRDLHFLLGRPGVEVPAVQLLDPAGGELVVAARRFGGDEVLDEEARARYRDRLTVLDEQIDRALERGDDDKAAAFDAERQALLDELRVAAGLAGRPRRLGDETERARKAVTARIRDVLRKLDGHHPELAAHLRATVSTGTSCCYRPGRETAWRL</sequence>
<reference evidence="4" key="1">
    <citation type="journal article" date="2014" name="Int. J. Syst. Evol. Microbiol.">
        <title>Complete genome sequence of Corynebacterium casei LMG S-19264T (=DSM 44701T), isolated from a smear-ripened cheese.</title>
        <authorList>
            <consortium name="US DOE Joint Genome Institute (JGI-PGF)"/>
            <person name="Walter F."/>
            <person name="Albersmeier A."/>
            <person name="Kalinowski J."/>
            <person name="Ruckert C."/>
        </authorList>
    </citation>
    <scope>NUCLEOTIDE SEQUENCE</scope>
    <source>
        <strain evidence="4">CGMCC 4.7679</strain>
    </source>
</reference>
<dbReference type="AlphaFoldDB" id="A0A8H9MF80"/>
<dbReference type="Gene3D" id="1.25.40.10">
    <property type="entry name" value="Tetratricopeptide repeat domain"/>
    <property type="match status" value="1"/>
</dbReference>
<evidence type="ECO:0000313" key="4">
    <source>
        <dbReference type="EMBL" id="GHF69053.1"/>
    </source>
</evidence>
<feature type="domain" description="Orc1-like AAA ATPase" evidence="3">
    <location>
        <begin position="9"/>
        <end position="173"/>
    </location>
</feature>
<dbReference type="PANTHER" id="PTHR16305:SF35">
    <property type="entry name" value="TRANSCRIPTIONAL ACTIVATOR DOMAIN"/>
    <property type="match status" value="1"/>
</dbReference>
<dbReference type="EMBL" id="BNAV01000007">
    <property type="protein sequence ID" value="GHF69053.1"/>
    <property type="molecule type" value="Genomic_DNA"/>
</dbReference>
<dbReference type="InterPro" id="IPR011990">
    <property type="entry name" value="TPR-like_helical_dom_sf"/>
</dbReference>
<dbReference type="PANTHER" id="PTHR16305">
    <property type="entry name" value="TESTICULAR SOLUBLE ADENYLYL CYCLASE"/>
    <property type="match status" value="1"/>
</dbReference>
<keyword evidence="2" id="KW-0067">ATP-binding</keyword>
<dbReference type="Pfam" id="PF13191">
    <property type="entry name" value="AAA_16"/>
    <property type="match status" value="1"/>
</dbReference>
<gene>
    <name evidence="4" type="ORF">GCM10017566_48680</name>
</gene>
<name>A0A8H9MF80_9PSEU</name>
<evidence type="ECO:0000256" key="2">
    <source>
        <dbReference type="ARBA" id="ARBA00022840"/>
    </source>
</evidence>
<dbReference type="SUPFAM" id="SSF48452">
    <property type="entry name" value="TPR-like"/>
    <property type="match status" value="1"/>
</dbReference>
<proteinExistence type="predicted"/>
<accession>A0A8H9MF80</accession>
<dbReference type="SUPFAM" id="SSF52540">
    <property type="entry name" value="P-loop containing nucleoside triphosphate hydrolases"/>
    <property type="match status" value="1"/>
</dbReference>
<evidence type="ECO:0000256" key="1">
    <source>
        <dbReference type="ARBA" id="ARBA00022741"/>
    </source>
</evidence>
<dbReference type="Gene3D" id="3.40.50.300">
    <property type="entry name" value="P-loop containing nucleotide triphosphate hydrolases"/>
    <property type="match status" value="1"/>
</dbReference>
<reference evidence="4" key="2">
    <citation type="submission" date="2020-09" db="EMBL/GenBank/DDBJ databases">
        <authorList>
            <person name="Sun Q."/>
            <person name="Zhou Y."/>
        </authorList>
    </citation>
    <scope>NUCLEOTIDE SEQUENCE</scope>
    <source>
        <strain evidence="4">CGMCC 4.7679</strain>
    </source>
</reference>
<evidence type="ECO:0000259" key="3">
    <source>
        <dbReference type="Pfam" id="PF13191"/>
    </source>
</evidence>
<dbReference type="RefSeq" id="WP_145933002.1">
    <property type="nucleotide sequence ID" value="NZ_BNAV01000007.1"/>
</dbReference>
<dbReference type="GO" id="GO:0005524">
    <property type="term" value="F:ATP binding"/>
    <property type="evidence" value="ECO:0007669"/>
    <property type="project" value="UniProtKB-KW"/>
</dbReference>
<dbReference type="InterPro" id="IPR041664">
    <property type="entry name" value="AAA_16"/>
</dbReference>